<keyword evidence="3" id="KW-0804">Transcription</keyword>
<evidence type="ECO:0000259" key="5">
    <source>
        <dbReference type="PROSITE" id="PS50110"/>
    </source>
</evidence>
<dbReference type="PANTHER" id="PTHR44591">
    <property type="entry name" value="STRESS RESPONSE REGULATOR PROTEIN 1"/>
    <property type="match status" value="1"/>
</dbReference>
<organism evidence="6 7">
    <name type="scientific">Aureimonas endophytica</name>
    <dbReference type="NCBI Taxonomy" id="2027858"/>
    <lineage>
        <taxon>Bacteria</taxon>
        <taxon>Pseudomonadati</taxon>
        <taxon>Pseudomonadota</taxon>
        <taxon>Alphaproteobacteria</taxon>
        <taxon>Hyphomicrobiales</taxon>
        <taxon>Aurantimonadaceae</taxon>
        <taxon>Aureimonas</taxon>
    </lineage>
</organism>
<comment type="caution">
    <text evidence="6">The sequence shown here is derived from an EMBL/GenBank/DDBJ whole genome shotgun (WGS) entry which is preliminary data.</text>
</comment>
<dbReference type="SUPFAM" id="SSF52172">
    <property type="entry name" value="CheY-like"/>
    <property type="match status" value="1"/>
</dbReference>
<evidence type="ECO:0000256" key="4">
    <source>
        <dbReference type="PROSITE-ProRule" id="PRU00169"/>
    </source>
</evidence>
<dbReference type="SMART" id="SM00448">
    <property type="entry name" value="REC"/>
    <property type="match status" value="1"/>
</dbReference>
<dbReference type="AlphaFoldDB" id="A0A916ZFM2"/>
<evidence type="ECO:0000256" key="1">
    <source>
        <dbReference type="ARBA" id="ARBA00022553"/>
    </source>
</evidence>
<sequence>MRICLVIDDSSVVRKVASRILSSFGFTMVEAATGAEGLVVAGEAGPALVLVAANLSDMPGEDFVRKFRALPAHGDAPVVGLLVESNLGQMTRLKRAGASAFVLKPFDRASLSMRLQPYLSLPAAA</sequence>
<dbReference type="EMBL" id="BMIQ01000001">
    <property type="protein sequence ID" value="GGD94173.1"/>
    <property type="molecule type" value="Genomic_DNA"/>
</dbReference>
<protein>
    <submittedName>
        <fullName evidence="6">Response regulator</fullName>
    </submittedName>
</protein>
<dbReference type="Pfam" id="PF00072">
    <property type="entry name" value="Response_reg"/>
    <property type="match status" value="1"/>
</dbReference>
<evidence type="ECO:0000256" key="3">
    <source>
        <dbReference type="ARBA" id="ARBA00023163"/>
    </source>
</evidence>
<evidence type="ECO:0000313" key="6">
    <source>
        <dbReference type="EMBL" id="GGD94173.1"/>
    </source>
</evidence>
<reference evidence="6" key="1">
    <citation type="journal article" date="2014" name="Int. J. Syst. Evol. Microbiol.">
        <title>Complete genome sequence of Corynebacterium casei LMG S-19264T (=DSM 44701T), isolated from a smear-ripened cheese.</title>
        <authorList>
            <consortium name="US DOE Joint Genome Institute (JGI-PGF)"/>
            <person name="Walter F."/>
            <person name="Albersmeier A."/>
            <person name="Kalinowski J."/>
            <person name="Ruckert C."/>
        </authorList>
    </citation>
    <scope>NUCLEOTIDE SEQUENCE</scope>
    <source>
        <strain evidence="6">CGMCC 1.15367</strain>
    </source>
</reference>
<dbReference type="InterPro" id="IPR001789">
    <property type="entry name" value="Sig_transdc_resp-reg_receiver"/>
</dbReference>
<comment type="caution">
    <text evidence="4">Lacks conserved residue(s) required for the propagation of feature annotation.</text>
</comment>
<dbReference type="PROSITE" id="PS50110">
    <property type="entry name" value="RESPONSE_REGULATORY"/>
    <property type="match status" value="1"/>
</dbReference>
<feature type="domain" description="Response regulatory" evidence="5">
    <location>
        <begin position="3"/>
        <end position="119"/>
    </location>
</feature>
<dbReference type="InterPro" id="IPR011006">
    <property type="entry name" value="CheY-like_superfamily"/>
</dbReference>
<keyword evidence="7" id="KW-1185">Reference proteome</keyword>
<name>A0A916ZFM2_9HYPH</name>
<gene>
    <name evidence="6" type="ORF">GCM10011390_11120</name>
</gene>
<dbReference type="InterPro" id="IPR050595">
    <property type="entry name" value="Bact_response_regulator"/>
</dbReference>
<proteinExistence type="predicted"/>
<evidence type="ECO:0000313" key="7">
    <source>
        <dbReference type="Proteomes" id="UP000644699"/>
    </source>
</evidence>
<evidence type="ECO:0000256" key="2">
    <source>
        <dbReference type="ARBA" id="ARBA00023015"/>
    </source>
</evidence>
<dbReference type="Proteomes" id="UP000644699">
    <property type="component" value="Unassembled WGS sequence"/>
</dbReference>
<dbReference type="Gene3D" id="3.40.50.2300">
    <property type="match status" value="1"/>
</dbReference>
<dbReference type="GO" id="GO:0000160">
    <property type="term" value="P:phosphorelay signal transduction system"/>
    <property type="evidence" value="ECO:0007669"/>
    <property type="project" value="InterPro"/>
</dbReference>
<keyword evidence="2" id="KW-0805">Transcription regulation</keyword>
<accession>A0A916ZFM2</accession>
<dbReference type="PANTHER" id="PTHR44591:SF3">
    <property type="entry name" value="RESPONSE REGULATORY DOMAIN-CONTAINING PROTEIN"/>
    <property type="match status" value="1"/>
</dbReference>
<dbReference type="RefSeq" id="WP_188907178.1">
    <property type="nucleotide sequence ID" value="NZ_BMIQ01000001.1"/>
</dbReference>
<reference evidence="6" key="2">
    <citation type="submission" date="2020-09" db="EMBL/GenBank/DDBJ databases">
        <authorList>
            <person name="Sun Q."/>
            <person name="Zhou Y."/>
        </authorList>
    </citation>
    <scope>NUCLEOTIDE SEQUENCE</scope>
    <source>
        <strain evidence="6">CGMCC 1.15367</strain>
    </source>
</reference>
<keyword evidence="1" id="KW-0597">Phosphoprotein</keyword>